<gene>
    <name evidence="1" type="ORF">SPARVUS_LOCUS13248653</name>
</gene>
<dbReference type="Proteomes" id="UP001162483">
    <property type="component" value="Unassembled WGS sequence"/>
</dbReference>
<protein>
    <submittedName>
        <fullName evidence="1">Uncharacterized protein</fullName>
    </submittedName>
</protein>
<evidence type="ECO:0000313" key="1">
    <source>
        <dbReference type="EMBL" id="CAI9603038.1"/>
    </source>
</evidence>
<evidence type="ECO:0000313" key="2">
    <source>
        <dbReference type="Proteomes" id="UP001162483"/>
    </source>
</evidence>
<reference evidence="1" key="1">
    <citation type="submission" date="2023-05" db="EMBL/GenBank/DDBJ databases">
        <authorList>
            <person name="Stuckert A."/>
        </authorList>
    </citation>
    <scope>NUCLEOTIDE SEQUENCE</scope>
</reference>
<dbReference type="EMBL" id="CATNWA010017776">
    <property type="protein sequence ID" value="CAI9603038.1"/>
    <property type="molecule type" value="Genomic_DNA"/>
</dbReference>
<name>A0ABN9G2Z3_9NEOB</name>
<accession>A0ABN9G2Z3</accession>
<sequence>MNRDCGHSTGDDQRLQTYYRRCPETADILQEMTRDCGHSRGDDHRLRTYYR</sequence>
<proteinExistence type="predicted"/>
<organism evidence="1 2">
    <name type="scientific">Staurois parvus</name>
    <dbReference type="NCBI Taxonomy" id="386267"/>
    <lineage>
        <taxon>Eukaryota</taxon>
        <taxon>Metazoa</taxon>
        <taxon>Chordata</taxon>
        <taxon>Craniata</taxon>
        <taxon>Vertebrata</taxon>
        <taxon>Euteleostomi</taxon>
        <taxon>Amphibia</taxon>
        <taxon>Batrachia</taxon>
        <taxon>Anura</taxon>
        <taxon>Neobatrachia</taxon>
        <taxon>Ranoidea</taxon>
        <taxon>Ranidae</taxon>
        <taxon>Staurois</taxon>
    </lineage>
</organism>
<comment type="caution">
    <text evidence="1">The sequence shown here is derived from an EMBL/GenBank/DDBJ whole genome shotgun (WGS) entry which is preliminary data.</text>
</comment>
<keyword evidence="2" id="KW-1185">Reference proteome</keyword>